<accession>A0AA88IWM7</accession>
<evidence type="ECO:0008006" key="3">
    <source>
        <dbReference type="Google" id="ProtNLM"/>
    </source>
</evidence>
<protein>
    <recommendedName>
        <fullName evidence="3">DUF1985 domain-containing protein</fullName>
    </recommendedName>
</protein>
<name>A0AA88IWM7_FICCA</name>
<dbReference type="PANTHER" id="PTHR48449:SF1">
    <property type="entry name" value="DUF1985 DOMAIN-CONTAINING PROTEIN"/>
    <property type="match status" value="1"/>
</dbReference>
<evidence type="ECO:0000313" key="1">
    <source>
        <dbReference type="EMBL" id="GMN59418.1"/>
    </source>
</evidence>
<dbReference type="AlphaFoldDB" id="A0AA88IWM7"/>
<dbReference type="PANTHER" id="PTHR48449">
    <property type="entry name" value="DUF1985 DOMAIN-CONTAINING PROTEIN"/>
    <property type="match status" value="1"/>
</dbReference>
<dbReference type="Proteomes" id="UP001187192">
    <property type="component" value="Unassembled WGS sequence"/>
</dbReference>
<keyword evidence="2" id="KW-1185">Reference proteome</keyword>
<evidence type="ECO:0000313" key="2">
    <source>
        <dbReference type="Proteomes" id="UP001187192"/>
    </source>
</evidence>
<sequence>MLGWAGQVFHNIVMRLTDHLEMGDALWFEVGEDLGRFSINELCLITGMKYLSNAKFDNDDDAVKLGLLYMIFCIPLANANSVKVDPKYFVLAKNLEEFNAFPWGVLSCKFTTKYVEAIPRILLWTSTDNVKFDDVMSALTTVDEKQPKYIVMMPTDEDLKDPCVAQLYLKNPTVVPQPPRKTPVTQPSTETNSEWREFQKEIRGYGNLTTAYHVSSKHKRSVQTDYLDALKTDFDDL</sequence>
<proteinExistence type="predicted"/>
<comment type="caution">
    <text evidence="1">The sequence shown here is derived from an EMBL/GenBank/DDBJ whole genome shotgun (WGS) entry which is preliminary data.</text>
</comment>
<dbReference type="EMBL" id="BTGU01000087">
    <property type="protein sequence ID" value="GMN59418.1"/>
    <property type="molecule type" value="Genomic_DNA"/>
</dbReference>
<gene>
    <name evidence="1" type="ORF">TIFTF001_028503</name>
</gene>
<organism evidence="1 2">
    <name type="scientific">Ficus carica</name>
    <name type="common">Common fig</name>
    <dbReference type="NCBI Taxonomy" id="3494"/>
    <lineage>
        <taxon>Eukaryota</taxon>
        <taxon>Viridiplantae</taxon>
        <taxon>Streptophyta</taxon>
        <taxon>Embryophyta</taxon>
        <taxon>Tracheophyta</taxon>
        <taxon>Spermatophyta</taxon>
        <taxon>Magnoliopsida</taxon>
        <taxon>eudicotyledons</taxon>
        <taxon>Gunneridae</taxon>
        <taxon>Pentapetalae</taxon>
        <taxon>rosids</taxon>
        <taxon>fabids</taxon>
        <taxon>Rosales</taxon>
        <taxon>Moraceae</taxon>
        <taxon>Ficeae</taxon>
        <taxon>Ficus</taxon>
    </lineage>
</organism>
<reference evidence="1" key="1">
    <citation type="submission" date="2023-07" db="EMBL/GenBank/DDBJ databases">
        <title>draft genome sequence of fig (Ficus carica).</title>
        <authorList>
            <person name="Takahashi T."/>
            <person name="Nishimura K."/>
        </authorList>
    </citation>
    <scope>NUCLEOTIDE SEQUENCE</scope>
</reference>